<dbReference type="Gene3D" id="3.40.50.2000">
    <property type="entry name" value="Glycogen Phosphorylase B"/>
    <property type="match status" value="2"/>
</dbReference>
<evidence type="ECO:0000259" key="2">
    <source>
        <dbReference type="Pfam" id="PF00534"/>
    </source>
</evidence>
<protein>
    <recommendedName>
        <fullName evidence="6">Glycosyltransferase</fullName>
    </recommendedName>
</protein>
<keyword evidence="5" id="KW-1185">Reference proteome</keyword>
<dbReference type="InterPro" id="IPR028098">
    <property type="entry name" value="Glyco_trans_4-like_N"/>
</dbReference>
<keyword evidence="1" id="KW-0808">Transferase</keyword>
<evidence type="ECO:0000259" key="3">
    <source>
        <dbReference type="Pfam" id="PF13439"/>
    </source>
</evidence>
<dbReference type="RefSeq" id="WP_010756818.1">
    <property type="nucleotide sequence ID" value="NZ_ASWD01000006.1"/>
</dbReference>
<dbReference type="CDD" id="cd03801">
    <property type="entry name" value="GT4_PimA-like"/>
    <property type="match status" value="1"/>
</dbReference>
<dbReference type="PANTHER" id="PTHR46401:SF2">
    <property type="entry name" value="GLYCOSYLTRANSFERASE WBBK-RELATED"/>
    <property type="match status" value="1"/>
</dbReference>
<dbReference type="HOGENOM" id="CLU_009583_3_0_9"/>
<name>R2T3V5_9ENTE</name>
<dbReference type="Pfam" id="PF13439">
    <property type="entry name" value="Glyco_transf_4"/>
    <property type="match status" value="1"/>
</dbReference>
<reference evidence="4 5" key="1">
    <citation type="submission" date="2013-02" db="EMBL/GenBank/DDBJ databases">
        <title>The Genome Sequence of Enterococcus pallens BAA-351.</title>
        <authorList>
            <consortium name="The Broad Institute Genome Sequencing Platform"/>
            <consortium name="The Broad Institute Genome Sequencing Center for Infectious Disease"/>
            <person name="Earl A.M."/>
            <person name="Gilmore M.S."/>
            <person name="Lebreton F."/>
            <person name="Walker B."/>
            <person name="Young S.K."/>
            <person name="Zeng Q."/>
            <person name="Gargeya S."/>
            <person name="Fitzgerald M."/>
            <person name="Haas B."/>
            <person name="Abouelleil A."/>
            <person name="Alvarado L."/>
            <person name="Arachchi H.M."/>
            <person name="Berlin A.M."/>
            <person name="Chapman S.B."/>
            <person name="Dewar J."/>
            <person name="Goldberg J."/>
            <person name="Griggs A."/>
            <person name="Gujja S."/>
            <person name="Hansen M."/>
            <person name="Howarth C."/>
            <person name="Imamovic A."/>
            <person name="Larimer J."/>
            <person name="McCowan C."/>
            <person name="Murphy C."/>
            <person name="Neiman D."/>
            <person name="Pearson M."/>
            <person name="Priest M."/>
            <person name="Roberts A."/>
            <person name="Saif S."/>
            <person name="Shea T."/>
            <person name="Sisk P."/>
            <person name="Sykes S."/>
            <person name="Wortman J."/>
            <person name="Nusbaum C."/>
            <person name="Birren B."/>
        </authorList>
    </citation>
    <scope>NUCLEOTIDE SEQUENCE [LARGE SCALE GENOMIC DNA]</scope>
    <source>
        <strain evidence="4 5">ATCC BAA-351</strain>
    </source>
</reference>
<feature type="domain" description="Glycosyltransferase subfamily 4-like N-terminal" evidence="3">
    <location>
        <begin position="16"/>
        <end position="176"/>
    </location>
</feature>
<gene>
    <name evidence="4" type="ORF">UAU_01821</name>
</gene>
<feature type="domain" description="Glycosyl transferase family 1" evidence="2">
    <location>
        <begin position="187"/>
        <end position="345"/>
    </location>
</feature>
<evidence type="ECO:0008006" key="6">
    <source>
        <dbReference type="Google" id="ProtNLM"/>
    </source>
</evidence>
<dbReference type="eggNOG" id="COG0438">
    <property type="taxonomic scope" value="Bacteria"/>
</dbReference>
<evidence type="ECO:0000313" key="5">
    <source>
        <dbReference type="Proteomes" id="UP000013782"/>
    </source>
</evidence>
<accession>R2T3V5</accession>
<dbReference type="AlphaFoldDB" id="R2T3V5"/>
<dbReference type="STRING" id="160454.RV10_GL002922"/>
<dbReference type="Pfam" id="PF00534">
    <property type="entry name" value="Glycos_transf_1"/>
    <property type="match status" value="1"/>
</dbReference>
<dbReference type="PANTHER" id="PTHR46401">
    <property type="entry name" value="GLYCOSYLTRANSFERASE WBBK-RELATED"/>
    <property type="match status" value="1"/>
</dbReference>
<dbReference type="SUPFAM" id="SSF53756">
    <property type="entry name" value="UDP-Glycosyltransferase/glycogen phosphorylase"/>
    <property type="match status" value="1"/>
</dbReference>
<dbReference type="OrthoDB" id="9792269at2"/>
<dbReference type="GO" id="GO:0016757">
    <property type="term" value="F:glycosyltransferase activity"/>
    <property type="evidence" value="ECO:0007669"/>
    <property type="project" value="InterPro"/>
</dbReference>
<dbReference type="EMBL" id="AJAQ01000014">
    <property type="protein sequence ID" value="EOH94899.1"/>
    <property type="molecule type" value="Genomic_DNA"/>
</dbReference>
<dbReference type="Proteomes" id="UP000013782">
    <property type="component" value="Unassembled WGS sequence"/>
</dbReference>
<sequence length="374" mass="42771">MKIAMIGHKQVPNRSGGVEVVVEELSREISSMGHQVVIYNRGKLNKIIVNNFCIENNIRIVAIPTPKRSSLNALIYSILATFHAITQNYDVIHYHAEGPSAMCWLPKLFGIRVIVTNHGLDWQRSKWGGLARKYLLFGEKISAQFSDELIVLSKKIAEYFFEEYEKKTIFIPNGVRETEYMKASLIKNEWGLEKDEYILFLARLVPEKGLHYLINAYKNLKTKKKLVIAGEGIKNDGYSDSLKDRYKHDPQIIFVGHVSGQLYNELFSNSYLYVLPSEVEGMPLSLLEAMSFGNAVLVSDIAENLDVVRDSGLSFKCGDIEDLNDKLEHLIENRSLVNEMKKKSRDSVKKRYNWKKIATKTLQVYKGETLVEKN</sequence>
<organism evidence="4 5">
    <name type="scientific">Enterococcus pallens ATCC BAA-351</name>
    <dbReference type="NCBI Taxonomy" id="1158607"/>
    <lineage>
        <taxon>Bacteria</taxon>
        <taxon>Bacillati</taxon>
        <taxon>Bacillota</taxon>
        <taxon>Bacilli</taxon>
        <taxon>Lactobacillales</taxon>
        <taxon>Enterococcaceae</taxon>
        <taxon>Enterococcus</taxon>
    </lineage>
</organism>
<proteinExistence type="predicted"/>
<comment type="caution">
    <text evidence="4">The sequence shown here is derived from an EMBL/GenBank/DDBJ whole genome shotgun (WGS) entry which is preliminary data.</text>
</comment>
<evidence type="ECO:0000313" key="4">
    <source>
        <dbReference type="EMBL" id="EOH94899.1"/>
    </source>
</evidence>
<dbReference type="InterPro" id="IPR001296">
    <property type="entry name" value="Glyco_trans_1"/>
</dbReference>
<dbReference type="GO" id="GO:0009103">
    <property type="term" value="P:lipopolysaccharide biosynthetic process"/>
    <property type="evidence" value="ECO:0007669"/>
    <property type="project" value="TreeGrafter"/>
</dbReference>
<dbReference type="PATRIC" id="fig|1158607.3.peg.1786"/>
<evidence type="ECO:0000256" key="1">
    <source>
        <dbReference type="ARBA" id="ARBA00022679"/>
    </source>
</evidence>